<proteinExistence type="predicted"/>
<accession>A0A8J3HTF1</accession>
<name>A0A8J3HTF1_9RICK</name>
<sequence>MEAKSIIGIRNINLEKYASAEKPQIYIKPSEYDQKHNHVIRAFLYDIDNNQIGSLSGHVFHCRPDGDTLFISYSSLKHQEVIHFQPSTNNVFAEKIDGEFEINHPDKWLDANSYTRDYNNLDVDYDLLDKIIMEQQKNDRYCQLEELRKEKEALCKELDGSSMMMSGQHHPCISELAKANFAIEPATYDIDTYM</sequence>
<dbReference type="AlphaFoldDB" id="A0A8J3HTF1"/>
<evidence type="ECO:0000313" key="2">
    <source>
        <dbReference type="Proteomes" id="UP000637906"/>
    </source>
</evidence>
<comment type="caution">
    <text evidence="1">The sequence shown here is derived from an EMBL/GenBank/DDBJ whole genome shotgun (WGS) entry which is preliminary data.</text>
</comment>
<protein>
    <submittedName>
        <fullName evidence="1">Uncharacterized protein</fullName>
    </submittedName>
</protein>
<evidence type="ECO:0000313" key="1">
    <source>
        <dbReference type="EMBL" id="GHM59933.1"/>
    </source>
</evidence>
<organism evidence="1 2">
    <name type="scientific">Candidatus Mesenet longicola</name>
    <dbReference type="NCBI Taxonomy" id="1892558"/>
    <lineage>
        <taxon>Bacteria</taxon>
        <taxon>Pseudomonadati</taxon>
        <taxon>Pseudomonadota</taxon>
        <taxon>Alphaproteobacteria</taxon>
        <taxon>Rickettsiales</taxon>
        <taxon>Anaplasmataceae</taxon>
        <taxon>Candidatus Mesenet</taxon>
    </lineage>
</organism>
<keyword evidence="2" id="KW-1185">Reference proteome</keyword>
<gene>
    <name evidence="1" type="ORF">sL5_09260</name>
</gene>
<reference evidence="1 2" key="1">
    <citation type="journal article" date="2021" name="Microb. Ecol.">
        <title>Candidatus Mesenet longicola: Novel Endosymbionts of Brontispa longissima that Induce Cytoplasmic Incompatibility.</title>
        <authorList>
            <person name="Takano S."/>
            <person name="Gotoh Y."/>
            <person name="Hayashi T."/>
        </authorList>
    </citation>
    <scope>NUCLEOTIDE SEQUENCE [LARGE SCALE GENOMIC DNA]</scope>
    <source>
        <strain evidence="1">L5</strain>
    </source>
</reference>
<dbReference type="Proteomes" id="UP000637906">
    <property type="component" value="Unassembled WGS sequence"/>
</dbReference>
<dbReference type="EMBL" id="BNGU01000048">
    <property type="protein sequence ID" value="GHM59933.1"/>
    <property type="molecule type" value="Genomic_DNA"/>
</dbReference>